<keyword evidence="2" id="KW-1185">Reference proteome</keyword>
<accession>A0ABU7TLP5</accession>
<evidence type="ECO:0008006" key="3">
    <source>
        <dbReference type="Google" id="ProtNLM"/>
    </source>
</evidence>
<gene>
    <name evidence="1" type="ORF">MOTC310_08775</name>
</gene>
<dbReference type="EMBL" id="MLCA01000002">
    <property type="protein sequence ID" value="MEE7490566.1"/>
    <property type="molecule type" value="Genomic_DNA"/>
</dbReference>
<organism evidence="1 2">
    <name type="scientific">Methylobacterium oryzae</name>
    <dbReference type="NCBI Taxonomy" id="334852"/>
    <lineage>
        <taxon>Bacteria</taxon>
        <taxon>Pseudomonadati</taxon>
        <taxon>Pseudomonadota</taxon>
        <taxon>Alphaproteobacteria</taxon>
        <taxon>Hyphomicrobiales</taxon>
        <taxon>Methylobacteriaceae</taxon>
        <taxon>Methylobacterium</taxon>
    </lineage>
</organism>
<dbReference type="RefSeq" id="WP_091784765.1">
    <property type="nucleotide sequence ID" value="NZ_MLCA01000002.1"/>
</dbReference>
<proteinExistence type="predicted"/>
<protein>
    <recommendedName>
        <fullName evidence="3">Transcriptional regulator</fullName>
    </recommendedName>
</protein>
<evidence type="ECO:0000313" key="2">
    <source>
        <dbReference type="Proteomes" id="UP001355206"/>
    </source>
</evidence>
<sequence>MAASLTEEEVVGRLRAACIEAGGQTAWAAAHGLSVPYVNDVVRRRRGPAARILEGLGLVREVRYVPRQPETVTLYDGDVVTLLHAEVL</sequence>
<comment type="caution">
    <text evidence="1">The sequence shown here is derived from an EMBL/GenBank/DDBJ whole genome shotgun (WGS) entry which is preliminary data.</text>
</comment>
<name>A0ABU7TLP5_9HYPH</name>
<dbReference type="Proteomes" id="UP001355206">
    <property type="component" value="Unassembled WGS sequence"/>
</dbReference>
<reference evidence="1 2" key="1">
    <citation type="journal article" date="2012" name="Genet. Mol. Biol.">
        <title>Analysis of 16S rRNA and mxaF genes revealing insights into Methylobacterium niche-specific plant association.</title>
        <authorList>
            <person name="Dourado M.N."/>
            <person name="Andreote F.D."/>
            <person name="Dini-Andreote F."/>
            <person name="Conti R."/>
            <person name="Araujo J.M."/>
            <person name="Araujo W.L."/>
        </authorList>
    </citation>
    <scope>NUCLEOTIDE SEQUENCE [LARGE SCALE GENOMIC DNA]</scope>
    <source>
        <strain evidence="1 2">TC3-10</strain>
    </source>
</reference>
<evidence type="ECO:0000313" key="1">
    <source>
        <dbReference type="EMBL" id="MEE7490566.1"/>
    </source>
</evidence>